<comment type="subcellular location">
    <subcellularLocation>
        <location evidence="1">Secreted</location>
    </subcellularLocation>
</comment>
<dbReference type="PROSITE" id="PS00330">
    <property type="entry name" value="HEMOLYSIN_CALCIUM"/>
    <property type="match status" value="5"/>
</dbReference>
<dbReference type="SUPFAM" id="SSF49899">
    <property type="entry name" value="Concanavalin A-like lectins/glucanases"/>
    <property type="match status" value="3"/>
</dbReference>
<dbReference type="InterPro" id="IPR013320">
    <property type="entry name" value="ConA-like_dom_sf"/>
</dbReference>
<feature type="compositionally biased region" description="Polar residues" evidence="6">
    <location>
        <begin position="1595"/>
        <end position="1605"/>
    </location>
</feature>
<proteinExistence type="predicted"/>
<dbReference type="NCBIfam" id="NF012211">
    <property type="entry name" value="tand_rpt_95"/>
    <property type="match status" value="5"/>
</dbReference>
<dbReference type="InterPro" id="IPR011049">
    <property type="entry name" value="Serralysin-like_metalloprot_C"/>
</dbReference>
<dbReference type="PANTHER" id="PTHR38340:SF1">
    <property type="entry name" value="S-LAYER PROTEIN"/>
    <property type="match status" value="1"/>
</dbReference>
<reference evidence="8" key="1">
    <citation type="journal article" date="2014" name="Int. J. Syst. Evol. Microbiol.">
        <title>Complete genome sequence of Corynebacterium casei LMG S-19264T (=DSM 44701T), isolated from a smear-ripened cheese.</title>
        <authorList>
            <consortium name="US DOE Joint Genome Institute (JGI-PGF)"/>
            <person name="Walter F."/>
            <person name="Albersmeier A."/>
            <person name="Kalinowski J."/>
            <person name="Ruckert C."/>
        </authorList>
    </citation>
    <scope>NUCLEOTIDE SEQUENCE</scope>
    <source>
        <strain evidence="8">CGMCC 1.15254</strain>
    </source>
</reference>
<gene>
    <name evidence="8" type="ORF">GCM10011332_00080</name>
</gene>
<evidence type="ECO:0000313" key="8">
    <source>
        <dbReference type="EMBL" id="GGF50831.1"/>
    </source>
</evidence>
<keyword evidence="9" id="KW-1185">Reference proteome</keyword>
<name>A0A917BNG2_9PROT</name>
<dbReference type="GO" id="GO:0016020">
    <property type="term" value="C:membrane"/>
    <property type="evidence" value="ECO:0007669"/>
    <property type="project" value="InterPro"/>
</dbReference>
<dbReference type="Pfam" id="PF04773">
    <property type="entry name" value="FecR"/>
    <property type="match status" value="1"/>
</dbReference>
<dbReference type="InterPro" id="IPR041690">
    <property type="entry name" value="Cadherin_5"/>
</dbReference>
<feature type="region of interest" description="Disordered" evidence="6">
    <location>
        <begin position="2195"/>
        <end position="2214"/>
    </location>
</feature>
<keyword evidence="3" id="KW-0732">Signal</keyword>
<evidence type="ECO:0000256" key="4">
    <source>
        <dbReference type="ARBA" id="ARBA00023157"/>
    </source>
</evidence>
<dbReference type="InterPro" id="IPR018511">
    <property type="entry name" value="Hemolysin-typ_Ca-bd_CS"/>
</dbReference>
<dbReference type="SUPFAM" id="SSF51120">
    <property type="entry name" value="beta-Roll"/>
    <property type="match status" value="5"/>
</dbReference>
<dbReference type="EMBL" id="BMHV01000001">
    <property type="protein sequence ID" value="GGF50831.1"/>
    <property type="molecule type" value="Genomic_DNA"/>
</dbReference>
<dbReference type="InterPro" id="IPR002126">
    <property type="entry name" value="Cadherin-like_dom"/>
</dbReference>
<feature type="compositionally biased region" description="Low complexity" evidence="6">
    <location>
        <begin position="2197"/>
        <end position="2214"/>
    </location>
</feature>
<dbReference type="PANTHER" id="PTHR38340">
    <property type="entry name" value="S-LAYER PROTEIN"/>
    <property type="match status" value="1"/>
</dbReference>
<evidence type="ECO:0000256" key="6">
    <source>
        <dbReference type="SAM" id="MobiDB-lite"/>
    </source>
</evidence>
<dbReference type="Gene3D" id="2.60.120.200">
    <property type="match status" value="3"/>
</dbReference>
<evidence type="ECO:0000256" key="1">
    <source>
        <dbReference type="ARBA" id="ARBA00004613"/>
    </source>
</evidence>
<dbReference type="InterPro" id="IPR015919">
    <property type="entry name" value="Cadherin-like_sf"/>
</dbReference>
<feature type="compositionally biased region" description="Low complexity" evidence="6">
    <location>
        <begin position="1606"/>
        <end position="1625"/>
    </location>
</feature>
<dbReference type="RefSeq" id="WP_188659648.1">
    <property type="nucleotide sequence ID" value="NZ_BMHV01000001.1"/>
</dbReference>
<feature type="coiled-coil region" evidence="5">
    <location>
        <begin position="1974"/>
        <end position="2001"/>
    </location>
</feature>
<dbReference type="InterPro" id="IPR006558">
    <property type="entry name" value="LamG-like"/>
</dbReference>
<dbReference type="Pfam" id="PF00353">
    <property type="entry name" value="HemolysinCabind"/>
    <property type="match status" value="8"/>
</dbReference>
<keyword evidence="2" id="KW-0964">Secreted</keyword>
<sequence>MNFFDKGNPENGDTRVADYVVDSTKAEVNLPPSFNIATVQFDRAGPDLIVTSADGEAILVTNYFASGSQPAITLPNGVVLPAHIVHKLAGPIAPKQFAQVGQAQGLEPIGKVETADGQVEAVRADGTRVTLKVGDPVFQGDELVTGGDGAVGIVFADETTFALGEDGRMLLDEMVYDPGAQDGQIGLTLLTGAMTFVSGAVAKVNPDAMQITTPVATIGIRGTAGVLKVSGETLDAVMLPELAGNGEGVSPNQANNGGATGEFIITNNNGDVITINQPFQGVTSTPNGNSAPRVFTMNEIGAMAGKTLSSLPNAENLLPPAIVAAATNQPGNEQQQLNPEDVLVDNNTADALQEITQQTQSTLSNLSVSAEIAKIAVQKIAQEADDRAANIVEKIISDNATVIEQAQTLLQVTDNASTLSSRASQIENTAGTNSGAKDVETNAQRISVEWTSDTTDKLEDSVDNVAEAYATANSIGAIATGVSDFAYVVARGLKSFADPAAVVELVSQVDNTLADALNEAEYIVSAMTVVQDANSSNPDLSMSVKDRMVEAVIRAAKFVKDNGGTDLEAIDFAREVVVSGVPANGQMTFKGITGDVYKFYDGIKTELNNALAFSGHADAFTNLDSKLSTLNDLFVSLKAVEFKNGSAFEAKWESVVDELLALTSYTQTAATKAKAVVDASTINDMDQAATDAAAAQTSANSKVQDSAFNNLMNEMGALVGSNAPSIVLSIADQFLSKASDAETATFSGNNTVLTFFNRIQKDILENEQAGMKVTQADIDAATTQLNEVNSDLVASKADLSLAQTAFNSASTVLSSAADNVVSALIAFKSAEAKRDVYIAGAEKINDGTLYNGSDHFKVVDGEGIDGLQEAKDFVSYQQTQLSSQETIYNDAVTALNNNPGDVALARVVLVAQQAVNKYKTLIEYGNKLVETWQNSYDTALDKANSYSSTAATLQNDLTQAENAEQTARQNLLAKLEDFITAQEDVSNESKLLAVFESKLAALEARAVQEAKIDLDDAFSDARALLDEALAQAKIASDKAIEADQKVLLTKAESDPTARETLLSDAQTILAEAETAKNAAKNAFDYFSVDSANSTNDNVLARAIDVRDNYPRPPSEIDQVISSMQSLQTSAESAYNEALKQFETAGHSVDIIQAIVNNDAAAQAAAEQAAQTAADAAKTQALQAALEKAQAAEKDIAAALQEAQNLKSGADVIAQNSVGTSEQTNAANQATVVHNEYDQIVAKQVLVGGDSNTTGLVEQVQAAQAAGNLDLARSLAETAQTYAKDAIAIVEGTTLTNGLRYTITTTAKNVITAMEGQVGGREVNSDGVETRTLVDNVEVSSRTGFLKLSADQLDVARTEYSKAYANENDTTAGNGVESVLELFTPSAGQSIVSAILAAEVTADELSEFGGTDIAGYIPLYTRLENLKAAVSQSLTDANDSLTLTQSYASDSASLAEKARAVLDAANMKGTDFTTFASKVDTMGKVSGMIADESGKISAAAQRIEQIQKALDLYDKLWDARVQAAKNAADAKAAAETAAQQASDDVLAEQQRREEQKQAEDAAATEQAKDFHDTALAERDLASRANDKAQEAAINGDQESASQYLSEAQTHTAKAQSAASAATDAASGHGETAEDYAEDAREYYETASGYVGDAKAAVSAAGDATTAANNWRSGAATTARIQAEADKAQAVSNESAADTALTNALTKLTSARTALSGAEVDNASAQAAYNSLVESEKTAKDKAAAILAEVGGDTDNVIYQAWEAAYQAAVDATKNAQEAANDAAQALSDATSRVNVAQTAYDSAFSAAEQASEQLANAVSDAAFASSSEQLGRAVSEAQVEYRLATYHSELDSALSKIETEKQDVNTLATTAAQHSKDDNEFNQSLVQNAYDDPNSTNDAVGALGDAQTAKTSADTALANAQQVLANYHVDIAAANADIYNDDTHTIKDFNVFNNDATWVKIDATTVIHSSTFEKYKSAQAAIELASKKAEQAAQAVDDVQAKVTEIAQSLDKANAIAAENALDNATQLQQVQDGADAALARAEGSAENAIDSAANAISAAKNALGKLTAIVGNNTDTLNTDTLLNNALQNIGNMQTIANDWGTSGKAATSAEIANVINAFGDVNGAAGDLLVQLKTALASFDPTNFTGLANDAALQVQSALQALVNDGVNPTGGAAGFALSAVNSLSSTLQFQGAAQGSGATNTDNDNNGIDDGLEASAKTAAGHASNAAGFAEQTASQTALVQGANKNVASIQSDKAQADADAAARTSVEADLKAIVASANAADSAATQAEADQATAEAKYNQADDDATTAKAHKEALENIAQFSEDAQNPITDLASKAAVLNELNDAERAYQSALKASAAADIAQKAALAASDAARAASDNIIAEAKKVALILDPSLPDSTDFVSYLNTYVTNNSAANLNASFFVDDTSTTNVNESDLDGDGISNVKEISNARTETGKQEDTAEKQQDIATTQKDKAAADQSEAAQSASNAQSDLNDATASRAIFDKSEQIADKLEQANTYASDADANAQAAQTAAAQAKAKSQAAAEKTTDSSLTDAEKIAQARFAANETHAEQIKAETSENSALGNFNLAFAALIAAYDVIGDPNSQLNSLTDAYTTMADAINSHSATDSKTVDSATNTGLENTETNAINAYDTAFKAFVADLETELDARVTNQDANTLQKNLILNAKSAVSDAFDSLKGSVESHATATKSAINAEVTADQAETNISNAIQTAVNAYGAEADASAKQAEADAAKASAVHDDNNAQTSNDASAIDAQIQALTGSIQTRLATLENDLLANQNTLGNDLYTSLKTQLDTLKATVNAVDSKSTQITGDVSTAADAASTAAQNAGFYADETVAGNDLATAKNYATQAATYAKEAQNQLNIAQAHRSKLFGVLNDATALEQGYTQLSNVIDAKVELAQAEADVNSTPIAQNDAFSTDEDQSVILNNHLLANDYRNDGQPVQILDVGTPNVGTIVKNAQGEYIFTPPQDYSGEVRFSYLITTDNEKIASANVVMTITSVNDAPIAVNDVASTINETSPVTINLLANDINVDAGDILTVTSIGTQPVYGTLTILNNGVGGRVIYTPDPNNPILKALGDQDVKEDTFTYVVTDSFGVSSTGTATVTINGTNDLPTVSNTQLSVDEDVVHTFSAADFQAGFNDVDGDSLAAIRITQLPRIAVTDAQGVTTFVESGSLKLNGTAVTVGQEIAVNQIGNLTFQGAANYHGTVTLGWQASDGAVYDVNKTVFSENEAILTFNVNSVNDPVVIASGSLSGSIAEDTVFTDSLSASDADGDSLTYSVDEQYLPANGNVTINPQTGQFTYTPNPNYNGYDDFIVIVSDGQGSTDSRTVAVYVSPVNDGPTDISLDNLTVDENTDGAVVGVLSTIDPDGGNESFTYTVSDSRFEVVGSQLKLKAGQVLNYENPADQNISLSVTTEDSGGLTYSESFTISTQNQNEAPTDIILSNLNVAEDTDGAVVGQLAAIDPDNAQEAFTYTVDDPRFEVVGNELKLKAGYTLDYENPADQSFQINITAQDSTGLTYTETFTLSTQNTLDMPVVSGLASEVVSLSFDGVSTIVDVGRGSGDSLELTDDLTLETWVKFNQVIGEQTIVAFGGNGETSSTNIAYQLYLDAGGDIHYKHEYGAGLDVDLSFDTNFVAGNWHHLVLVRDNNVGGQSDVTLYVDGVSVGTLNYDGASQAPASAADATLTVGNTIDETSPLNGEITESRIWSDIRSESEIQTFMKEVLPQSEITDPTLRGYWDFAGLAKDDSEYLEDLSSYQNHIVAFDGLHFDGNVTATSYSEIALTGHSASVWARVEPISDGIADGAVTIFSMGDVSSTLNMSLSTYGEITLDLTWAGGSHSWTVDSGLYPQFAGLDDGHWHNLGYSFDPASGVMLFVDGQQVPSLIDVGTGDYSTFSIDSMVTIGGHSSNSALNMVGDLSELGIYNRALSAAEMQEVVENGPHDLPTSDVAAYWHMDDGDGYSIFNDHFDSMNDIDLSAYITGTPVWINETPGLIDYPYQSVEITGTGLDIGSYTFNSNEFSASMWVKLDDAGNGTELLMVGDGDITVTAYNDYVEVAVGNSIYATVYNAMEMGEWSNLSVTFDGNELKVYSGDNLFYQEPVEPYYDLLGGLGSDTFGGILGGFGTAQFGAVQIWNSVLSQEALMTASEGGVNPSDPNLLAYWTMMDDPATGMISDVSGHQNDVAVSASQFMSGLPVLKTNATTIELEEDDSFVSQILVENSEIYGDALSYQVQSQPQNGVVYFNPDGSFVYVPNANYVGTDTFTVVAINAGSLSSSPFTVNLNVVEHNAIPHAGFDDLSVLVNSSNNVLNVLANDYDQDGDPLSITAIDGKTGPGPHMVDGGTVSLVNGDVTFTPAYNFTGIVTFGYTVSDGQGGSHSNTVHVEVSSTINGTNASETLPAGSDADENFYAMAGDDIILGSGGDDHIDGGDGIDTVSYAGSTDGVHVDLANMSQQFVSLSQGYDTLYAIENVDGSAFNDTLIGDMGANLLTGADGDDTLTGGGGVDVLDGGNGKNLYIYSSAIDSTQGAADVIKSLTPQDAIQFIGMRGMTFVSTSSTDAATFMAGGMAADTVYYVSVGSGNNFIYVNGAGTGTDYTGTFIVLDTGVPAPTAEQILADDYPLSVIQGTDGSETLTGDAAVNTLVGLLGNDTLQGADGDDHYIVSGGTDYVIDSVGINHIYVDEDAYFITNMEHTVSDEFQMSLTDGMGSHELIIDQHYINANDAFLHLLIDGQDNVYQIQTNVNIVPTVGSILVSDGLSSETLTGSSFDDILVGQTGDLLFGGTGDDFLIVNEGVAVINGGDTASEDEAVFTGQMGGVFVDLENGVGTHSDGVATFNIANVQNVTGSTYGDTIAGDSYDNYLWGYSGNDTLLGGDGNDTLEGGSGEDFLFGGNGNDVFEFYGSEDSDQYITDVIADFVSGEDKISIAQSAENMKFYGSYGFVDDPAITLSTIESDPNVEPGQIVWLYSDNAAFVYIKNDYSQNGGTFIALVGYQGELSIDDFIGVGDNVMVDATSDIYESGINQTVVISAAEFLGNDKGAALQITHVNGIAIAEVQANGINDASGVLSYDGANFTFAPANEFSGDIHFDVTVSGTGGMDHANLTIRYDEAIAIVGTSGDDTLVGSIYSDAMIGLDGDDQFYGGIGDDFIVGGGNTGVGDVAAYDHVSGDYSIGLQGSALVVSDEFIGDGDEGRDYLLGIEKIYFNDIVDYSPHGLSVTYEGDRTVDDTNVVADTVSEIAYLSDGTYVTIHRQSSNDFLISRFNEDGTPFAGMAPFAIASGDAMPGETATIQGLSNGSFAVVWSSSSGDLLYQRFDTSGAAIDPDPFFVSDSLTETSLERPEVVTLANNDVVVSYIATDVNAGFYMRTLPGDDIEANMGASVLLKSFNTVDETVSSLVALSGGGYAYAHTTDNLDGTYNTKVVVDSGLPVETIIANYTPYVDDLKVVELDNGNLLTVWKTELVEGFDQTKIQARIIASDGSIITDTNVIGRDVFDVNFNSLDGGDYSPDVAVLSNGNFVVVWTDFHEDGDGGSIFGQIFDQDGYSVGDDFLINATTQGNQYQPSVAANDNGTFVVSWTDEQTDSNTHRVMAQQFANDGSLASGVTIAGDGMVDYFVGGDGKQVFVADIGDDSIDGGLGRDGVTYASFSEGVNVDLGTGQVTTSSSGTDTLTSIEGIIGTSYNDTLIGDIESNKLNGMAGDDLIKGGQGDDHLIGGVGTDTVSFELAGVSVSVDLMNNQAMGEGNDIVEGFENVIGSMYADVITGDAFDNMIEGGDGDDMIFGGDGNDIIIGGFGLDTLDGGAGNDYFVFNDMAEFGDLISTFESGDAVKLSSMIDGLNGLSGSDWAIEGFEFGIHTVTDVGEGAQLSGSGPSIYVYANTGDDSGTIYYDADGAGASYTSTKIADIGTGATSITADAIKITY</sequence>
<comment type="caution">
    <text evidence="8">The sequence shown here is derived from an EMBL/GenBank/DDBJ whole genome shotgun (WGS) entry which is preliminary data.</text>
</comment>
<evidence type="ECO:0000256" key="5">
    <source>
        <dbReference type="SAM" id="Coils"/>
    </source>
</evidence>
<dbReference type="Pfam" id="PF13385">
    <property type="entry name" value="Laminin_G_3"/>
    <property type="match status" value="2"/>
</dbReference>
<dbReference type="SMART" id="SM00112">
    <property type="entry name" value="CA"/>
    <property type="match status" value="3"/>
</dbReference>
<dbReference type="Gene3D" id="2.60.40.3440">
    <property type="match status" value="2"/>
</dbReference>
<dbReference type="GO" id="GO:0005576">
    <property type="term" value="C:extracellular region"/>
    <property type="evidence" value="ECO:0007669"/>
    <property type="project" value="UniProtKB-SubCell"/>
</dbReference>
<feature type="compositionally biased region" description="Low complexity" evidence="6">
    <location>
        <begin position="2480"/>
        <end position="2495"/>
    </location>
</feature>
<feature type="domain" description="Cadherin" evidence="7">
    <location>
        <begin position="3479"/>
        <end position="3562"/>
    </location>
</feature>
<evidence type="ECO:0000313" key="9">
    <source>
        <dbReference type="Proteomes" id="UP000632498"/>
    </source>
</evidence>
<feature type="compositionally biased region" description="Basic and acidic residues" evidence="6">
    <location>
        <begin position="2456"/>
        <end position="2479"/>
    </location>
</feature>
<reference evidence="8" key="2">
    <citation type="submission" date="2020-09" db="EMBL/GenBank/DDBJ databases">
        <authorList>
            <person name="Sun Q."/>
            <person name="Zhou Y."/>
        </authorList>
    </citation>
    <scope>NUCLEOTIDE SEQUENCE</scope>
    <source>
        <strain evidence="8">CGMCC 1.15254</strain>
    </source>
</reference>
<dbReference type="InterPro" id="IPR006860">
    <property type="entry name" value="FecR"/>
</dbReference>
<dbReference type="GO" id="GO:0007156">
    <property type="term" value="P:homophilic cell adhesion via plasma membrane adhesion molecules"/>
    <property type="evidence" value="ECO:0007669"/>
    <property type="project" value="InterPro"/>
</dbReference>
<dbReference type="Gene3D" id="2.60.40.2810">
    <property type="match status" value="3"/>
</dbReference>
<dbReference type="SUPFAM" id="SSF49313">
    <property type="entry name" value="Cadherin-like"/>
    <property type="match status" value="1"/>
</dbReference>
<dbReference type="Pfam" id="PF17892">
    <property type="entry name" value="Cadherin_5"/>
    <property type="match status" value="1"/>
</dbReference>
<feature type="region of interest" description="Disordered" evidence="6">
    <location>
        <begin position="1582"/>
        <end position="1634"/>
    </location>
</feature>
<dbReference type="Pfam" id="PF17963">
    <property type="entry name" value="Big_9"/>
    <property type="match status" value="4"/>
</dbReference>
<feature type="domain" description="Cadherin" evidence="7">
    <location>
        <begin position="3273"/>
        <end position="3368"/>
    </location>
</feature>
<protein>
    <recommendedName>
        <fullName evidence="7">Cadherin domain-containing protein</fullName>
    </recommendedName>
</protein>
<keyword evidence="4" id="KW-1015">Disulfide bond</keyword>
<dbReference type="PROSITE" id="PS50268">
    <property type="entry name" value="CADHERIN_2"/>
    <property type="match status" value="2"/>
</dbReference>
<feature type="region of interest" description="Disordered" evidence="6">
    <location>
        <begin position="2453"/>
        <end position="2497"/>
    </location>
</feature>
<keyword evidence="5" id="KW-0175">Coiled coil</keyword>
<dbReference type="InterPro" id="IPR001343">
    <property type="entry name" value="Hemolysn_Ca-bd"/>
</dbReference>
<accession>A0A917BNG2</accession>
<dbReference type="Gene3D" id="2.150.10.10">
    <property type="entry name" value="Serralysin-like metalloprotease, C-terminal"/>
    <property type="match status" value="5"/>
</dbReference>
<evidence type="ECO:0000256" key="3">
    <source>
        <dbReference type="ARBA" id="ARBA00022729"/>
    </source>
</evidence>
<dbReference type="Proteomes" id="UP000632498">
    <property type="component" value="Unassembled WGS sequence"/>
</dbReference>
<feature type="coiled-coil region" evidence="5">
    <location>
        <begin position="943"/>
        <end position="970"/>
    </location>
</feature>
<evidence type="ECO:0000256" key="2">
    <source>
        <dbReference type="ARBA" id="ARBA00022525"/>
    </source>
</evidence>
<organism evidence="8 9">
    <name type="scientific">Terasakiella brassicae</name>
    <dbReference type="NCBI Taxonomy" id="1634917"/>
    <lineage>
        <taxon>Bacteria</taxon>
        <taxon>Pseudomonadati</taxon>
        <taxon>Pseudomonadota</taxon>
        <taxon>Alphaproteobacteria</taxon>
        <taxon>Rhodospirillales</taxon>
        <taxon>Terasakiellaceae</taxon>
        <taxon>Terasakiella</taxon>
    </lineage>
</organism>
<feature type="compositionally biased region" description="Basic and acidic residues" evidence="6">
    <location>
        <begin position="1548"/>
        <end position="1558"/>
    </location>
</feature>
<dbReference type="SMART" id="SM00560">
    <property type="entry name" value="LamGL"/>
    <property type="match status" value="1"/>
</dbReference>
<feature type="coiled-coil region" evidence="5">
    <location>
        <begin position="1181"/>
        <end position="1208"/>
    </location>
</feature>
<dbReference type="InterPro" id="IPR050557">
    <property type="entry name" value="RTX_toxin/Mannuronan_C5-epim"/>
</dbReference>
<feature type="region of interest" description="Disordered" evidence="6">
    <location>
        <begin position="1533"/>
        <end position="1569"/>
    </location>
</feature>
<dbReference type="PRINTS" id="PR00313">
    <property type="entry name" value="CABNDNGRPT"/>
</dbReference>
<dbReference type="GO" id="GO:0005509">
    <property type="term" value="F:calcium ion binding"/>
    <property type="evidence" value="ECO:0007669"/>
    <property type="project" value="InterPro"/>
</dbReference>
<evidence type="ECO:0000259" key="7">
    <source>
        <dbReference type="PROSITE" id="PS50268"/>
    </source>
</evidence>